<name>A0ABU8T7K0_9PSEU</name>
<keyword evidence="4" id="KW-1185">Reference proteome</keyword>
<dbReference type="Proteomes" id="UP001364211">
    <property type="component" value="Unassembled WGS sequence"/>
</dbReference>
<accession>A0ABU8T7K0</accession>
<dbReference type="InterPro" id="IPR018960">
    <property type="entry name" value="DUF1990"/>
</dbReference>
<dbReference type="RefSeq" id="WP_340290305.1">
    <property type="nucleotide sequence ID" value="NZ_JBBJUP010000009.1"/>
</dbReference>
<evidence type="ECO:0000313" key="4">
    <source>
        <dbReference type="Proteomes" id="UP001364211"/>
    </source>
</evidence>
<evidence type="ECO:0000259" key="2">
    <source>
        <dbReference type="Pfam" id="PF09348"/>
    </source>
</evidence>
<proteinExistence type="predicted"/>
<protein>
    <submittedName>
        <fullName evidence="3">DUF1990 domain-containing protein</fullName>
    </submittedName>
</protein>
<sequence>MSRPDPEHRRADLDGLAARPVNFDDAEAPADAHDPRWHVDHGRALVGHETPGDPVPGGDWERACAALRDYQFTDPRRLRGAFRPTDPLMGRDMLLEGRFGPLRFHLGVRVTALVDEVRDGRRVWGWTYETLQGHLERGRLTYEVVKDLTTGDVEFVIRAFSRPAHIPNPLYRLGFGLFGRAVQLEFYHRAGQRVRDLVAAAGRGRPLPQPVPGPDGITVAPQGSGRHWTDRVAVLVRHPGT</sequence>
<evidence type="ECO:0000313" key="3">
    <source>
        <dbReference type="EMBL" id="MEJ8279870.1"/>
    </source>
</evidence>
<dbReference type="EMBL" id="JBBJUP010000009">
    <property type="protein sequence ID" value="MEJ8279870.1"/>
    <property type="molecule type" value="Genomic_DNA"/>
</dbReference>
<evidence type="ECO:0000256" key="1">
    <source>
        <dbReference type="SAM" id="MobiDB-lite"/>
    </source>
</evidence>
<gene>
    <name evidence="3" type="ORF">WJX68_13075</name>
</gene>
<feature type="domain" description="DUF1990" evidence="2">
    <location>
        <begin position="32"/>
        <end position="192"/>
    </location>
</feature>
<feature type="compositionally biased region" description="Basic and acidic residues" evidence="1">
    <location>
        <begin position="1"/>
        <end position="13"/>
    </location>
</feature>
<dbReference type="Pfam" id="PF09348">
    <property type="entry name" value="DUF1990"/>
    <property type="match status" value="1"/>
</dbReference>
<comment type="caution">
    <text evidence="3">The sequence shown here is derived from an EMBL/GenBank/DDBJ whole genome shotgun (WGS) entry which is preliminary data.</text>
</comment>
<organism evidence="3 4">
    <name type="scientific">Pseudonocardia spirodelae</name>
    <dbReference type="NCBI Taxonomy" id="3133431"/>
    <lineage>
        <taxon>Bacteria</taxon>
        <taxon>Bacillati</taxon>
        <taxon>Actinomycetota</taxon>
        <taxon>Actinomycetes</taxon>
        <taxon>Pseudonocardiales</taxon>
        <taxon>Pseudonocardiaceae</taxon>
        <taxon>Pseudonocardia</taxon>
    </lineage>
</organism>
<reference evidence="3 4" key="1">
    <citation type="submission" date="2024-03" db="EMBL/GenBank/DDBJ databases">
        <title>Draft genome sequence of Pseudonocardia sp. DW16-2.</title>
        <authorList>
            <person name="Duangmal K."/>
        </authorList>
    </citation>
    <scope>NUCLEOTIDE SEQUENCE [LARGE SCALE GENOMIC DNA]</scope>
    <source>
        <strain evidence="3 4">DW16-2</strain>
    </source>
</reference>
<feature type="region of interest" description="Disordered" evidence="1">
    <location>
        <begin position="1"/>
        <end position="20"/>
    </location>
</feature>